<comment type="caution">
    <text evidence="2">The sequence shown here is derived from an EMBL/GenBank/DDBJ whole genome shotgun (WGS) entry which is preliminary data.</text>
</comment>
<evidence type="ECO:0000313" key="3">
    <source>
        <dbReference type="Proteomes" id="UP000719412"/>
    </source>
</evidence>
<feature type="region of interest" description="Disordered" evidence="1">
    <location>
        <begin position="88"/>
        <end position="111"/>
    </location>
</feature>
<accession>A0A8J6HB88</accession>
<evidence type="ECO:0000256" key="1">
    <source>
        <dbReference type="SAM" id="MobiDB-lite"/>
    </source>
</evidence>
<keyword evidence="3" id="KW-1185">Reference proteome</keyword>
<protein>
    <submittedName>
        <fullName evidence="2">Uncharacterized protein</fullName>
    </submittedName>
</protein>
<sequence length="293" mass="33059">MIIEPIATKTYTGFRRKIFAERGRRDRDKKEKFTAVRSVVRLTRRRSEVHEGRWREFVQVPPPQIAKRIKEFTTEGLRTERLADQDLVRSCQSRSSPDSPEGPGSTHQLSPDGAVGGHFLYLYTASPYQLGVTSSASSYRQHQNFLRRFFIGLITFNDPSCQPAVNPELGEGKEARHPTHTGGQCRLGQRLIIRAFSNKLSTSIREARTGYEPNIANSRDTKHFHKHIRTQLSGPVGTPQVRDSTGSVTDNSDVVTDIFAGVFSKFFTKEPRDRIPAVISPPNSTFLSDIDFL</sequence>
<organism evidence="2 3">
    <name type="scientific">Tenebrio molitor</name>
    <name type="common">Yellow mealworm beetle</name>
    <dbReference type="NCBI Taxonomy" id="7067"/>
    <lineage>
        <taxon>Eukaryota</taxon>
        <taxon>Metazoa</taxon>
        <taxon>Ecdysozoa</taxon>
        <taxon>Arthropoda</taxon>
        <taxon>Hexapoda</taxon>
        <taxon>Insecta</taxon>
        <taxon>Pterygota</taxon>
        <taxon>Neoptera</taxon>
        <taxon>Endopterygota</taxon>
        <taxon>Coleoptera</taxon>
        <taxon>Polyphaga</taxon>
        <taxon>Cucujiformia</taxon>
        <taxon>Tenebrionidae</taxon>
        <taxon>Tenebrio</taxon>
    </lineage>
</organism>
<name>A0A8J6HB88_TENMO</name>
<proteinExistence type="predicted"/>
<dbReference type="Proteomes" id="UP000719412">
    <property type="component" value="Unassembled WGS sequence"/>
</dbReference>
<gene>
    <name evidence="2" type="ORF">GEV33_011188</name>
</gene>
<reference evidence="2" key="2">
    <citation type="submission" date="2021-08" db="EMBL/GenBank/DDBJ databases">
        <authorList>
            <person name="Eriksson T."/>
        </authorList>
    </citation>
    <scope>NUCLEOTIDE SEQUENCE</scope>
    <source>
        <strain evidence="2">Stoneville</strain>
        <tissue evidence="2">Whole head</tissue>
    </source>
</reference>
<dbReference type="AlphaFoldDB" id="A0A8J6HB88"/>
<evidence type="ECO:0000313" key="2">
    <source>
        <dbReference type="EMBL" id="KAH0811604.1"/>
    </source>
</evidence>
<reference evidence="2" key="1">
    <citation type="journal article" date="2020" name="J Insects Food Feed">
        <title>The yellow mealworm (Tenebrio molitor) genome: a resource for the emerging insects as food and feed industry.</title>
        <authorList>
            <person name="Eriksson T."/>
            <person name="Andere A."/>
            <person name="Kelstrup H."/>
            <person name="Emery V."/>
            <person name="Picard C."/>
        </authorList>
    </citation>
    <scope>NUCLEOTIDE SEQUENCE</scope>
    <source>
        <strain evidence="2">Stoneville</strain>
        <tissue evidence="2">Whole head</tissue>
    </source>
</reference>
<dbReference type="EMBL" id="JABDTM020026694">
    <property type="protein sequence ID" value="KAH0811604.1"/>
    <property type="molecule type" value="Genomic_DNA"/>
</dbReference>